<comment type="caution">
    <text evidence="3">The sequence shown here is derived from an EMBL/GenBank/DDBJ whole genome shotgun (WGS) entry which is preliminary data.</text>
</comment>
<dbReference type="SUPFAM" id="SSF159594">
    <property type="entry name" value="XCC0632-like"/>
    <property type="match status" value="1"/>
</dbReference>
<dbReference type="RefSeq" id="WP_140193965.1">
    <property type="nucleotide sequence ID" value="NZ_CP065915.1"/>
</dbReference>
<sequence>MTLRITSICFAALTALGACGDNSQLYSVPPVPAAESERVQISYGTVEVRQVSLPDYASQPEIYVRGADGSLTASDDLLWADEPTRAMTLELSRYLAQSTGAQVAAEPWPFADRAQATVEVRVEEMLTEPDGMFRITGQYHVASDFTGGGKSGLFDVAAPLTASSAGGIAAARGRAVYELALLIARQGM</sequence>
<dbReference type="EMBL" id="VFFF01000001">
    <property type="protein sequence ID" value="TNY33278.1"/>
    <property type="molecule type" value="Genomic_DNA"/>
</dbReference>
<dbReference type="PROSITE" id="PS51257">
    <property type="entry name" value="PROKAR_LIPOPROTEIN"/>
    <property type="match status" value="1"/>
</dbReference>
<dbReference type="Pfam" id="PF03886">
    <property type="entry name" value="ABC_trans_aux"/>
    <property type="match status" value="1"/>
</dbReference>
<evidence type="ECO:0000313" key="3">
    <source>
        <dbReference type="EMBL" id="TNY33278.1"/>
    </source>
</evidence>
<evidence type="ECO:0000259" key="2">
    <source>
        <dbReference type="Pfam" id="PF03886"/>
    </source>
</evidence>
<dbReference type="Gene3D" id="3.40.50.10610">
    <property type="entry name" value="ABC-type transport auxiliary lipoprotein component"/>
    <property type="match status" value="1"/>
</dbReference>
<protein>
    <recommendedName>
        <fullName evidence="2">ABC-type transport auxiliary lipoprotein component domain-containing protein</fullName>
    </recommendedName>
</protein>
<feature type="domain" description="ABC-type transport auxiliary lipoprotein component" evidence="2">
    <location>
        <begin position="34"/>
        <end position="184"/>
    </location>
</feature>
<name>A0A5C5GEZ5_9RHOB</name>
<feature type="chain" id="PRO_5022765478" description="ABC-type transport auxiliary lipoprotein component domain-containing protein" evidence="1">
    <location>
        <begin position="21"/>
        <end position="188"/>
    </location>
</feature>
<keyword evidence="1" id="KW-0732">Signal</keyword>
<evidence type="ECO:0000256" key="1">
    <source>
        <dbReference type="SAM" id="SignalP"/>
    </source>
</evidence>
<dbReference type="Proteomes" id="UP000314011">
    <property type="component" value="Unassembled WGS sequence"/>
</dbReference>
<organism evidence="3 4">
    <name type="scientific">Pelagovum pacificum</name>
    <dbReference type="NCBI Taxonomy" id="2588711"/>
    <lineage>
        <taxon>Bacteria</taxon>
        <taxon>Pseudomonadati</taxon>
        <taxon>Pseudomonadota</taxon>
        <taxon>Alphaproteobacteria</taxon>
        <taxon>Rhodobacterales</taxon>
        <taxon>Paracoccaceae</taxon>
        <taxon>Pelagovum</taxon>
    </lineage>
</organism>
<reference evidence="3 4" key="1">
    <citation type="submission" date="2019-06" db="EMBL/GenBank/DDBJ databases">
        <title>Genome of new Rhodobacteraceae sp. SM1903.</title>
        <authorList>
            <person name="Ren X."/>
        </authorList>
    </citation>
    <scope>NUCLEOTIDE SEQUENCE [LARGE SCALE GENOMIC DNA]</scope>
    <source>
        <strain evidence="3 4">SM1903</strain>
    </source>
</reference>
<dbReference type="OrthoDB" id="7858211at2"/>
<accession>A0A5C5GEZ5</accession>
<gene>
    <name evidence="3" type="ORF">FHY64_08385</name>
</gene>
<evidence type="ECO:0000313" key="4">
    <source>
        <dbReference type="Proteomes" id="UP000314011"/>
    </source>
</evidence>
<keyword evidence="4" id="KW-1185">Reference proteome</keyword>
<feature type="signal peptide" evidence="1">
    <location>
        <begin position="1"/>
        <end position="20"/>
    </location>
</feature>
<dbReference type="InterPro" id="IPR005586">
    <property type="entry name" value="ABC_trans_aux"/>
</dbReference>
<dbReference type="AlphaFoldDB" id="A0A5C5GEZ5"/>
<proteinExistence type="predicted"/>